<feature type="transmembrane region" description="Helical" evidence="2">
    <location>
        <begin position="1258"/>
        <end position="1278"/>
    </location>
</feature>
<keyword evidence="2" id="KW-0812">Transmembrane</keyword>
<sequence>MRRWIGMFGLLWMVAPLFAQEIPPALHDWQDWVLHDVPEHACPFLANRTPGVGNYQCIWPGRLGLEANKDGGRFSLSVHVDAAGWVSVPGDEHSWPQQVSVNDKAVPVLSQQGHPALWLEPGDYTVRGVLPWEARPARLSVPNSIGLVSLSLDGQPVDRVERNGDQLTLGEAAAAQRQADALSVRVYRHLSDGMPAMLDTQLQLNVTGSSRELVLGPALPKGFVATALTSDLPAQLDSDGRLRVQLRPGSWTLQLAARGVDTLQQVTLTLPPEPWPRQEIWSYSDDPGLRSTHVDGHATDAAQADVPEDWTSLPAYALDAGNGLTVEQGTRGNEGGAADHLQLQRDMWVDFDGEGLSISDHLTGKLQRTQRLDVDSPWQLQRVSQGDDPLLVTQTGNGRSGVELRGTDLDLQAGLRIADRSGALPSTGWQASLESIDATLHLPYGYRLIGASGVDRSPDSWIAQWSLLDLFVVALIALLAGRLLGWRWALVAIVFLALSQHEGGAPRWTLGLALAFALLKKALPQGRLERAAHLAAGTALALAVLWTLPFALTQLQSALHPQLEARGGATLLDQVQAVKPMRADKVVENRAYRQAPPSPPAVEEQAAYAPAPAPAAPAPRVQESSSSVVASGGAPKLFSVAVTGSQITGAMYADETDNHSVIQAGAGEPAWDVDNNYRLGWSGPVTPQQTMRLVIAPAWLVRWLRVIMLGLLVVLLARMVQILIKPLYPSWRSWWPARATAALLIVVCLPHMAHAQSTPNQNVLNQLQARLTEAPKCAPDCAVVAAATVQAKDDQVTLDMEVHVGAPVALPMPQTDGGMQLVGVSVDNNANASIGRNEEQLVVRLVPGIHHVDLSYRVKPVDSTTLNFTLHPQWISFSGQGWSLDGVDAGRMLGDSVTFNRLKVAEDGKQAPLPQQTFPPYVRVTRDLGLGVDWMVVNTVERIAPSDGGFTLDVPLLPGEHPLGDNARVQNGRISVTFNAGQNSVTWTSRLDQVESLQLKAPQLDERAEIWQLHAGKIWHVETNGVPLSGSSDGLRFEPLPGETLSLAITRPKPMEGDSLAFDDVSASSSVGDRATETSLELVARSTRGGEHAIALPPDAELLDAMRDNVSLSIAVKDGKLSLPLLPGKHNYVLHVREPRGASLRSITPAYAFAAPSANISLELKLPEDRWVLWTWGPRMGPAVLYWAQLIVLLLAAWLLSRYAPTPLRLRHWLLLGLGFSAFAWSAFAFVVVWLILLGLRARYEASWTKLGNRRFNLLQAGLAVVTALALCMLVSAVPTGLLGLPDMHVTGNNSTAWDLSWFADQAKDALPEAGVFSVSLWFYKIAMLAWALWLANALIGWLRWGFDAWTRGGYWRRPEPKSVAPAKPASNESTLGDA</sequence>
<evidence type="ECO:0000313" key="5">
    <source>
        <dbReference type="Proteomes" id="UP000267077"/>
    </source>
</evidence>
<evidence type="ECO:0000313" key="4">
    <source>
        <dbReference type="EMBL" id="RUL62331.1"/>
    </source>
</evidence>
<feature type="chain" id="PRO_5019180511" evidence="3">
    <location>
        <begin position="20"/>
        <end position="1379"/>
    </location>
</feature>
<feature type="transmembrane region" description="Helical" evidence="2">
    <location>
        <begin position="1213"/>
        <end position="1237"/>
    </location>
</feature>
<evidence type="ECO:0000256" key="1">
    <source>
        <dbReference type="SAM" id="MobiDB-lite"/>
    </source>
</evidence>
<feature type="compositionally biased region" description="Low complexity" evidence="1">
    <location>
        <begin position="601"/>
        <end position="610"/>
    </location>
</feature>
<name>A0A432LQH8_9GAMM</name>
<protein>
    <submittedName>
        <fullName evidence="4">Uncharacterized protein</fullName>
    </submittedName>
</protein>
<evidence type="ECO:0000256" key="3">
    <source>
        <dbReference type="SAM" id="SignalP"/>
    </source>
</evidence>
<keyword evidence="2" id="KW-1133">Transmembrane helix</keyword>
<feature type="signal peptide" evidence="3">
    <location>
        <begin position="1"/>
        <end position="19"/>
    </location>
</feature>
<feature type="transmembrane region" description="Helical" evidence="2">
    <location>
        <begin position="1183"/>
        <end position="1201"/>
    </location>
</feature>
<keyword evidence="5" id="KW-1185">Reference proteome</keyword>
<dbReference type="Proteomes" id="UP000267077">
    <property type="component" value="Unassembled WGS sequence"/>
</dbReference>
<feature type="transmembrane region" description="Helical" evidence="2">
    <location>
        <begin position="703"/>
        <end position="723"/>
    </location>
</feature>
<proteinExistence type="predicted"/>
<dbReference type="RefSeq" id="WP_126674775.1">
    <property type="nucleotide sequence ID" value="NZ_RYZR01000007.1"/>
</dbReference>
<keyword evidence="2" id="KW-0472">Membrane</keyword>
<feature type="region of interest" description="Disordered" evidence="1">
    <location>
        <begin position="591"/>
        <end position="620"/>
    </location>
</feature>
<evidence type="ECO:0000256" key="2">
    <source>
        <dbReference type="SAM" id="Phobius"/>
    </source>
</evidence>
<comment type="caution">
    <text evidence="4">The sequence shown here is derived from an EMBL/GenBank/DDBJ whole genome shotgun (WGS) entry which is preliminary data.</text>
</comment>
<organism evidence="4 5">
    <name type="scientific">Dyella dinghuensis</name>
    <dbReference type="NCBI Taxonomy" id="1920169"/>
    <lineage>
        <taxon>Bacteria</taxon>
        <taxon>Pseudomonadati</taxon>
        <taxon>Pseudomonadota</taxon>
        <taxon>Gammaproteobacteria</taxon>
        <taxon>Lysobacterales</taxon>
        <taxon>Rhodanobacteraceae</taxon>
        <taxon>Dyella</taxon>
    </lineage>
</organism>
<gene>
    <name evidence="4" type="ORF">EKH79_15755</name>
</gene>
<accession>A0A432LQH8</accession>
<reference evidence="4 5" key="1">
    <citation type="submission" date="2018-12" db="EMBL/GenBank/DDBJ databases">
        <title>Dyella dinghuensis sp. nov. DHOA06 and Dyella choica sp. nov. 4M-K27, isolated from forest soil.</title>
        <authorList>
            <person name="Qiu L.-H."/>
            <person name="Gao Z.-H."/>
        </authorList>
    </citation>
    <scope>NUCLEOTIDE SEQUENCE [LARGE SCALE GENOMIC DNA]</scope>
    <source>
        <strain evidence="4 5">DHOA06</strain>
    </source>
</reference>
<feature type="transmembrane region" description="Helical" evidence="2">
    <location>
        <begin position="1322"/>
        <end position="1343"/>
    </location>
</feature>
<dbReference type="OrthoDB" id="220327at2"/>
<dbReference type="EMBL" id="RYZR01000007">
    <property type="protein sequence ID" value="RUL62331.1"/>
    <property type="molecule type" value="Genomic_DNA"/>
</dbReference>
<keyword evidence="3" id="KW-0732">Signal</keyword>